<keyword evidence="4" id="KW-0804">Transcription</keyword>
<keyword evidence="7" id="KW-1185">Reference proteome</keyword>
<dbReference type="InterPro" id="IPR036390">
    <property type="entry name" value="WH_DNA-bd_sf"/>
</dbReference>
<accession>A0ABY9TE37</accession>
<evidence type="ECO:0000313" key="7">
    <source>
        <dbReference type="Proteomes" id="UP001248581"/>
    </source>
</evidence>
<dbReference type="InterPro" id="IPR000847">
    <property type="entry name" value="LysR_HTH_N"/>
</dbReference>
<sequence>MDKVFRAKTTIEQWRIFHAVVEHGSYAKASEALNKSQSSLNHAVAKLQSQLGLALLEVEGRQTKITEAGTAMLRRSKKLLEDIQSIEDFADTLNGGWEAEITIACEVLYPKHRLLKALQKYWPQSHGSRLKITDEVISGSTEAIKNKTADIVLSPSTAEGVRGNHLCSTKLIPVCHSSHDIFQQSSISSEELATHLQIVISDTGKEKPDKGWLKAEKRWTVSSFFEASTILKQGIGFCWLPCHLIDSELNDGSLKAINLEGSAQLVVPITLVIPDRDNAGPGVLLLEEIILAEHKSDRE</sequence>
<dbReference type="PANTHER" id="PTHR30126:SF88">
    <property type="entry name" value="TRANSCRIPTIONAL REGULATOR-RELATED"/>
    <property type="match status" value="1"/>
</dbReference>
<dbReference type="Proteomes" id="UP001248581">
    <property type="component" value="Chromosome"/>
</dbReference>
<dbReference type="Pfam" id="PF03466">
    <property type="entry name" value="LysR_substrate"/>
    <property type="match status" value="1"/>
</dbReference>
<evidence type="ECO:0000259" key="5">
    <source>
        <dbReference type="PROSITE" id="PS50931"/>
    </source>
</evidence>
<evidence type="ECO:0000256" key="4">
    <source>
        <dbReference type="ARBA" id="ARBA00023163"/>
    </source>
</evidence>
<dbReference type="SUPFAM" id="SSF53850">
    <property type="entry name" value="Periplasmic binding protein-like II"/>
    <property type="match status" value="1"/>
</dbReference>
<evidence type="ECO:0000256" key="3">
    <source>
        <dbReference type="ARBA" id="ARBA00023125"/>
    </source>
</evidence>
<evidence type="ECO:0000256" key="1">
    <source>
        <dbReference type="ARBA" id="ARBA00009437"/>
    </source>
</evidence>
<reference evidence="7" key="1">
    <citation type="submission" date="2023-09" db="EMBL/GenBank/DDBJ databases">
        <authorList>
            <person name="Li S."/>
            <person name="Li X."/>
            <person name="Zhang C."/>
            <person name="Zhao Z."/>
        </authorList>
    </citation>
    <scope>NUCLEOTIDE SEQUENCE [LARGE SCALE GENOMIC DNA]</scope>
    <source>
        <strain evidence="7">SQ345</strain>
    </source>
</reference>
<dbReference type="Gene3D" id="1.10.10.10">
    <property type="entry name" value="Winged helix-like DNA-binding domain superfamily/Winged helix DNA-binding domain"/>
    <property type="match status" value="1"/>
</dbReference>
<feature type="domain" description="HTH lysR-type" evidence="5">
    <location>
        <begin position="9"/>
        <end position="66"/>
    </location>
</feature>
<keyword evidence="2" id="KW-0805">Transcription regulation</keyword>
<comment type="similarity">
    <text evidence="1">Belongs to the LysR transcriptional regulatory family.</text>
</comment>
<dbReference type="InterPro" id="IPR036388">
    <property type="entry name" value="WH-like_DNA-bd_sf"/>
</dbReference>
<dbReference type="PANTHER" id="PTHR30126">
    <property type="entry name" value="HTH-TYPE TRANSCRIPTIONAL REGULATOR"/>
    <property type="match status" value="1"/>
</dbReference>
<dbReference type="EMBL" id="CP134146">
    <property type="protein sequence ID" value="WNC67067.1"/>
    <property type="molecule type" value="Genomic_DNA"/>
</dbReference>
<name>A0ABY9TE37_9GAMM</name>
<evidence type="ECO:0000313" key="6">
    <source>
        <dbReference type="EMBL" id="WNC67067.1"/>
    </source>
</evidence>
<dbReference type="RefSeq" id="WP_348386231.1">
    <property type="nucleotide sequence ID" value="NZ_CP134146.1"/>
</dbReference>
<evidence type="ECO:0000256" key="2">
    <source>
        <dbReference type="ARBA" id="ARBA00023015"/>
    </source>
</evidence>
<dbReference type="InterPro" id="IPR005119">
    <property type="entry name" value="LysR_subst-bd"/>
</dbReference>
<dbReference type="Pfam" id="PF00126">
    <property type="entry name" value="HTH_1"/>
    <property type="match status" value="1"/>
</dbReference>
<gene>
    <name evidence="6" type="ORF">RI845_11085</name>
</gene>
<dbReference type="PROSITE" id="PS50931">
    <property type="entry name" value="HTH_LYSR"/>
    <property type="match status" value="1"/>
</dbReference>
<proteinExistence type="inferred from homology"/>
<dbReference type="SUPFAM" id="SSF46785">
    <property type="entry name" value="Winged helix' DNA-binding domain"/>
    <property type="match status" value="1"/>
</dbReference>
<keyword evidence="3" id="KW-0238">DNA-binding</keyword>
<dbReference type="Gene3D" id="3.40.190.290">
    <property type="match status" value="1"/>
</dbReference>
<organism evidence="6 7">
    <name type="scientific">Thalassotalea nanhaiensis</name>
    <dbReference type="NCBI Taxonomy" id="3065648"/>
    <lineage>
        <taxon>Bacteria</taxon>
        <taxon>Pseudomonadati</taxon>
        <taxon>Pseudomonadota</taxon>
        <taxon>Gammaproteobacteria</taxon>
        <taxon>Alteromonadales</taxon>
        <taxon>Colwelliaceae</taxon>
        <taxon>Thalassotalea</taxon>
    </lineage>
</organism>
<protein>
    <submittedName>
        <fullName evidence="6">LysR family transcriptional regulator</fullName>
    </submittedName>
</protein>